<dbReference type="Gene3D" id="3.30.160.60">
    <property type="entry name" value="Classic Zinc Finger"/>
    <property type="match status" value="1"/>
</dbReference>
<evidence type="ECO:0000256" key="5">
    <source>
        <dbReference type="PROSITE-ProRule" id="PRU00042"/>
    </source>
</evidence>
<evidence type="ECO:0000256" key="3">
    <source>
        <dbReference type="ARBA" id="ARBA00022771"/>
    </source>
</evidence>
<feature type="domain" description="C2H2-type" evidence="7">
    <location>
        <begin position="429"/>
        <end position="458"/>
    </location>
</feature>
<evidence type="ECO:0000313" key="8">
    <source>
        <dbReference type="EMBL" id="KAK3202842.1"/>
    </source>
</evidence>
<keyword evidence="9" id="KW-1185">Reference proteome</keyword>
<evidence type="ECO:0000256" key="2">
    <source>
        <dbReference type="ARBA" id="ARBA00022737"/>
    </source>
</evidence>
<keyword evidence="4" id="KW-0862">Zinc</keyword>
<name>A0AAN6LRR6_9PLEO</name>
<feature type="region of interest" description="Disordered" evidence="6">
    <location>
        <begin position="36"/>
        <end position="55"/>
    </location>
</feature>
<evidence type="ECO:0000259" key="7">
    <source>
        <dbReference type="PROSITE" id="PS50157"/>
    </source>
</evidence>
<proteinExistence type="predicted"/>
<evidence type="ECO:0000256" key="6">
    <source>
        <dbReference type="SAM" id="MobiDB-lite"/>
    </source>
</evidence>
<dbReference type="GO" id="GO:0008270">
    <property type="term" value="F:zinc ion binding"/>
    <property type="evidence" value="ECO:0007669"/>
    <property type="project" value="UniProtKB-KW"/>
</dbReference>
<accession>A0AAN6LRR6</accession>
<reference evidence="8 9" key="1">
    <citation type="submission" date="2021-02" db="EMBL/GenBank/DDBJ databases">
        <title>Genome assembly of Pseudopithomyces chartarum.</title>
        <authorList>
            <person name="Jauregui R."/>
            <person name="Singh J."/>
            <person name="Voisey C."/>
        </authorList>
    </citation>
    <scope>NUCLEOTIDE SEQUENCE [LARGE SCALE GENOMIC DNA]</scope>
    <source>
        <strain evidence="8 9">AGR01</strain>
    </source>
</reference>
<organism evidence="8 9">
    <name type="scientific">Pseudopithomyces chartarum</name>
    <dbReference type="NCBI Taxonomy" id="1892770"/>
    <lineage>
        <taxon>Eukaryota</taxon>
        <taxon>Fungi</taxon>
        <taxon>Dikarya</taxon>
        <taxon>Ascomycota</taxon>
        <taxon>Pezizomycotina</taxon>
        <taxon>Dothideomycetes</taxon>
        <taxon>Pleosporomycetidae</taxon>
        <taxon>Pleosporales</taxon>
        <taxon>Massarineae</taxon>
        <taxon>Didymosphaeriaceae</taxon>
        <taxon>Pseudopithomyces</taxon>
    </lineage>
</organism>
<keyword evidence="1" id="KW-0479">Metal-binding</keyword>
<sequence>MANRFALFAEDGEEPSPTVESTFQVNPFVNQVADNDAPWEKVKRGSKMSKPPPRTLVIRSKENKAPLTRFQPKSRDAPGPTFEANRMKAYDSYENWCGVCHTHLPNKNTLILHIKQSPQRHENYCNLCKRVFKDRNGLKNHVDHAAGHEIFCNLCLSAFINAWGLKNHFENNFSVAGHDFVCLTCLLGFRTRVELDSHLSTSQKHVCCNTCHRMFRDQTLRDEHWRVTTKHRHCLQPGCDFDAPNDNVLEKHLHDDHFQCEGCKHILPSQNKLNAHYESCKFAIACPNCASACAGQASIALHMESCFYCADCHFLTNHEGNYHIVTLPVSHFCNINTANPEQHMTKHATATIPCWCCDLPFRKCSSLINHLESGSCPNLPDPTKLVQCLGTFWYSTLYMDVDMHVQIRSKRINTQEMVQWMKEGLLQPFVCRAPGCGKTFHQFSSLLLHVESQACEWGVETLRLDLVQLEFKKWCERTA</sequence>
<keyword evidence="3 5" id="KW-0863">Zinc-finger</keyword>
<dbReference type="GO" id="GO:0005634">
    <property type="term" value="C:nucleus"/>
    <property type="evidence" value="ECO:0007669"/>
    <property type="project" value="TreeGrafter"/>
</dbReference>
<feature type="region of interest" description="Disordered" evidence="6">
    <location>
        <begin position="1"/>
        <end position="20"/>
    </location>
</feature>
<dbReference type="PANTHER" id="PTHR24409:SF295">
    <property type="entry name" value="AZ2-RELATED"/>
    <property type="match status" value="1"/>
</dbReference>
<dbReference type="SMART" id="SM00355">
    <property type="entry name" value="ZnF_C2H2"/>
    <property type="match status" value="7"/>
</dbReference>
<dbReference type="GO" id="GO:0000977">
    <property type="term" value="F:RNA polymerase II transcription regulatory region sequence-specific DNA binding"/>
    <property type="evidence" value="ECO:0007669"/>
    <property type="project" value="TreeGrafter"/>
</dbReference>
<evidence type="ECO:0000256" key="1">
    <source>
        <dbReference type="ARBA" id="ARBA00022723"/>
    </source>
</evidence>
<comment type="caution">
    <text evidence="8">The sequence shown here is derived from an EMBL/GenBank/DDBJ whole genome shotgun (WGS) entry which is preliminary data.</text>
</comment>
<dbReference type="PROSITE" id="PS50157">
    <property type="entry name" value="ZINC_FINGER_C2H2_2"/>
    <property type="match status" value="1"/>
</dbReference>
<dbReference type="EMBL" id="WVTA01000013">
    <property type="protein sequence ID" value="KAK3202842.1"/>
    <property type="molecule type" value="Genomic_DNA"/>
</dbReference>
<dbReference type="PANTHER" id="PTHR24409">
    <property type="entry name" value="ZINC FINGER PROTEIN 142"/>
    <property type="match status" value="1"/>
</dbReference>
<gene>
    <name evidence="8" type="ORF">GRF29_154g923709</name>
</gene>
<dbReference type="AlphaFoldDB" id="A0AAN6LRR6"/>
<keyword evidence="2" id="KW-0677">Repeat</keyword>
<evidence type="ECO:0000313" key="9">
    <source>
        <dbReference type="Proteomes" id="UP001280581"/>
    </source>
</evidence>
<dbReference type="InterPro" id="IPR013087">
    <property type="entry name" value="Znf_C2H2_type"/>
</dbReference>
<evidence type="ECO:0000256" key="4">
    <source>
        <dbReference type="ARBA" id="ARBA00022833"/>
    </source>
</evidence>
<dbReference type="GO" id="GO:0000981">
    <property type="term" value="F:DNA-binding transcription factor activity, RNA polymerase II-specific"/>
    <property type="evidence" value="ECO:0007669"/>
    <property type="project" value="TreeGrafter"/>
</dbReference>
<protein>
    <recommendedName>
        <fullName evidence="7">C2H2-type domain-containing protein</fullName>
    </recommendedName>
</protein>
<dbReference type="Proteomes" id="UP001280581">
    <property type="component" value="Unassembled WGS sequence"/>
</dbReference>